<reference evidence="2 3" key="1">
    <citation type="submission" date="2020-02" db="EMBL/GenBank/DDBJ databases">
        <title>Genome sequence of strain AETb3-4.</title>
        <authorList>
            <person name="Gao J."/>
            <person name="Zhang X."/>
        </authorList>
    </citation>
    <scope>NUCLEOTIDE SEQUENCE [LARGE SCALE GENOMIC DNA]</scope>
    <source>
        <strain evidence="2 3">AETb3-4</strain>
    </source>
</reference>
<dbReference type="SUPFAM" id="SSF56281">
    <property type="entry name" value="Metallo-hydrolase/oxidoreductase"/>
    <property type="match status" value="1"/>
</dbReference>
<dbReference type="InterPro" id="IPR036866">
    <property type="entry name" value="RibonucZ/Hydroxyglut_hydro"/>
</dbReference>
<evidence type="ECO:0000259" key="1">
    <source>
        <dbReference type="SMART" id="SM00849"/>
    </source>
</evidence>
<dbReference type="PANTHER" id="PTHR42951:SF4">
    <property type="entry name" value="ACYL-COENZYME A THIOESTERASE MBLAC2"/>
    <property type="match status" value="1"/>
</dbReference>
<dbReference type="Gene3D" id="3.60.15.10">
    <property type="entry name" value="Ribonuclease Z/Hydroxyacylglutathione hydrolase-like"/>
    <property type="match status" value="1"/>
</dbReference>
<dbReference type="RefSeq" id="WP_176633168.1">
    <property type="nucleotide sequence ID" value="NZ_JAAMFM010000001.1"/>
</dbReference>
<accession>A0A7Y7IDS3</accession>
<name>A0A7Y7IDS3_9MICC</name>
<dbReference type="AlphaFoldDB" id="A0A7Y7IDS3"/>
<protein>
    <submittedName>
        <fullName evidence="2">MBL fold metallo-hydrolase</fullName>
    </submittedName>
</protein>
<dbReference type="GO" id="GO:0016787">
    <property type="term" value="F:hydrolase activity"/>
    <property type="evidence" value="ECO:0007669"/>
    <property type="project" value="UniProtKB-KW"/>
</dbReference>
<dbReference type="PANTHER" id="PTHR42951">
    <property type="entry name" value="METALLO-BETA-LACTAMASE DOMAIN-CONTAINING"/>
    <property type="match status" value="1"/>
</dbReference>
<comment type="caution">
    <text evidence="2">The sequence shown here is derived from an EMBL/GenBank/DDBJ whole genome shotgun (WGS) entry which is preliminary data.</text>
</comment>
<keyword evidence="3" id="KW-1185">Reference proteome</keyword>
<proteinExistence type="predicted"/>
<dbReference type="Pfam" id="PF00753">
    <property type="entry name" value="Lactamase_B"/>
    <property type="match status" value="1"/>
</dbReference>
<dbReference type="Proteomes" id="UP000543556">
    <property type="component" value="Unassembled WGS sequence"/>
</dbReference>
<dbReference type="InterPro" id="IPR001279">
    <property type="entry name" value="Metallo-B-lactamas"/>
</dbReference>
<keyword evidence="2" id="KW-0378">Hydrolase</keyword>
<dbReference type="InterPro" id="IPR050855">
    <property type="entry name" value="NDM-1-like"/>
</dbReference>
<dbReference type="SMART" id="SM00849">
    <property type="entry name" value="Lactamase_B"/>
    <property type="match status" value="1"/>
</dbReference>
<dbReference type="CDD" id="cd16282">
    <property type="entry name" value="metallo-hydrolase-like_MBL-fold"/>
    <property type="match status" value="1"/>
</dbReference>
<dbReference type="EMBL" id="JAAMFM010000001">
    <property type="protein sequence ID" value="NVM93433.1"/>
    <property type="molecule type" value="Genomic_DNA"/>
</dbReference>
<evidence type="ECO:0000313" key="3">
    <source>
        <dbReference type="Proteomes" id="UP000543556"/>
    </source>
</evidence>
<sequence>MAQGASWRRLGGPSQVMRSSYARALVNIGLIVGSERALVVDTGCGPRHAAEVLAAVRSVTPLPLVVANTHAHWDHFFGNAVFRHDGVSDFWAHAAARRHMAGTGESQRAAVSGVEPEMAAGEGPCTELVLPTRTVGADPVELDLGGVSAILFCLGPAHTDGDLMVGAPGVLFAGDVLEEGADPQFEDADRGGWVRVLRTLAGMGGGYPVMVPGHGNPVTAEFAARMADTMEGAVEGGAFESRANP</sequence>
<feature type="domain" description="Metallo-beta-lactamase" evidence="1">
    <location>
        <begin position="25"/>
        <end position="214"/>
    </location>
</feature>
<organism evidence="2 3">
    <name type="scientific">Arthrobacter wenxiniae</name>
    <dbReference type="NCBI Taxonomy" id="2713570"/>
    <lineage>
        <taxon>Bacteria</taxon>
        <taxon>Bacillati</taxon>
        <taxon>Actinomycetota</taxon>
        <taxon>Actinomycetes</taxon>
        <taxon>Micrococcales</taxon>
        <taxon>Micrococcaceae</taxon>
        <taxon>Arthrobacter</taxon>
    </lineage>
</organism>
<evidence type="ECO:0000313" key="2">
    <source>
        <dbReference type="EMBL" id="NVM93433.1"/>
    </source>
</evidence>
<gene>
    <name evidence="2" type="ORF">G6034_00660</name>
</gene>